<feature type="compositionally biased region" description="Basic and acidic residues" evidence="1">
    <location>
        <begin position="94"/>
        <end position="108"/>
    </location>
</feature>
<sequence length="108" mass="10735">MRKTIFALTVVFLAPTAVMASASRGELVGDSQHGVAAAAIQNNRIAAAGSVATDQPGFSAGKIIVAQGDTSGRGPGAGGQKGQKKGGFKGKQAKGKDNPGKAKGRDKS</sequence>
<keyword evidence="2" id="KW-0732">Signal</keyword>
<evidence type="ECO:0000256" key="2">
    <source>
        <dbReference type="SAM" id="SignalP"/>
    </source>
</evidence>
<feature type="chain" id="PRO_5027120112" evidence="2">
    <location>
        <begin position="23"/>
        <end position="108"/>
    </location>
</feature>
<feature type="region of interest" description="Disordered" evidence="1">
    <location>
        <begin position="66"/>
        <end position="108"/>
    </location>
</feature>
<gene>
    <name evidence="3" type="ORF">AVDCRST_MAG90-467</name>
</gene>
<dbReference type="EMBL" id="CADCUC010000088">
    <property type="protein sequence ID" value="CAA9311416.1"/>
    <property type="molecule type" value="Genomic_DNA"/>
</dbReference>
<feature type="compositionally biased region" description="Basic residues" evidence="1">
    <location>
        <begin position="82"/>
        <end position="93"/>
    </location>
</feature>
<accession>A0A6J4KP31</accession>
<name>A0A6J4KP31_9HYPH</name>
<evidence type="ECO:0000313" key="3">
    <source>
        <dbReference type="EMBL" id="CAA9311416.1"/>
    </source>
</evidence>
<evidence type="ECO:0000256" key="1">
    <source>
        <dbReference type="SAM" id="MobiDB-lite"/>
    </source>
</evidence>
<dbReference type="AlphaFoldDB" id="A0A6J4KP31"/>
<proteinExistence type="predicted"/>
<feature type="signal peptide" evidence="2">
    <location>
        <begin position="1"/>
        <end position="22"/>
    </location>
</feature>
<feature type="compositionally biased region" description="Gly residues" evidence="1">
    <location>
        <begin position="71"/>
        <end position="81"/>
    </location>
</feature>
<organism evidence="3">
    <name type="scientific">uncultured Microvirga sp</name>
    <dbReference type="NCBI Taxonomy" id="412392"/>
    <lineage>
        <taxon>Bacteria</taxon>
        <taxon>Pseudomonadati</taxon>
        <taxon>Pseudomonadota</taxon>
        <taxon>Alphaproteobacteria</taxon>
        <taxon>Hyphomicrobiales</taxon>
        <taxon>Methylobacteriaceae</taxon>
        <taxon>Microvirga</taxon>
        <taxon>environmental samples</taxon>
    </lineage>
</organism>
<protein>
    <submittedName>
        <fullName evidence="3">Uncharacterized protein</fullName>
    </submittedName>
</protein>
<reference evidence="3" key="1">
    <citation type="submission" date="2020-02" db="EMBL/GenBank/DDBJ databases">
        <authorList>
            <person name="Meier V. D."/>
        </authorList>
    </citation>
    <scope>NUCLEOTIDE SEQUENCE</scope>
    <source>
        <strain evidence="3">AVDCRST_MAG90</strain>
    </source>
</reference>